<feature type="transmembrane region" description="Helical" evidence="17">
    <location>
        <begin position="293"/>
        <end position="311"/>
    </location>
</feature>
<evidence type="ECO:0000256" key="8">
    <source>
        <dbReference type="ARBA" id="ARBA00023136"/>
    </source>
</evidence>
<evidence type="ECO:0000256" key="11">
    <source>
        <dbReference type="ARBA" id="ARBA00038053"/>
    </source>
</evidence>
<evidence type="ECO:0000256" key="1">
    <source>
        <dbReference type="ARBA" id="ARBA00004141"/>
    </source>
</evidence>
<evidence type="ECO:0000256" key="7">
    <source>
        <dbReference type="ARBA" id="ARBA00022989"/>
    </source>
</evidence>
<keyword evidence="8 17" id="KW-0472">Membrane</keyword>
<evidence type="ECO:0000313" key="19">
    <source>
        <dbReference type="Proteomes" id="UP001228690"/>
    </source>
</evidence>
<feature type="compositionally biased region" description="Low complexity" evidence="16">
    <location>
        <begin position="54"/>
        <end position="68"/>
    </location>
</feature>
<feature type="region of interest" description="Disordered" evidence="16">
    <location>
        <begin position="465"/>
        <end position="530"/>
    </location>
</feature>
<feature type="compositionally biased region" description="Basic residues" evidence="16">
    <location>
        <begin position="482"/>
        <end position="493"/>
    </location>
</feature>
<feature type="transmembrane region" description="Helical" evidence="17">
    <location>
        <begin position="105"/>
        <end position="124"/>
    </location>
</feature>
<evidence type="ECO:0000256" key="5">
    <source>
        <dbReference type="ARBA" id="ARBA00022960"/>
    </source>
</evidence>
<name>A0ABY8MGR5_9SPIO</name>
<dbReference type="InterPro" id="IPR001182">
    <property type="entry name" value="FtsW/RodA"/>
</dbReference>
<feature type="compositionally biased region" description="Basic and acidic residues" evidence="16">
    <location>
        <begin position="1"/>
        <end position="14"/>
    </location>
</feature>
<evidence type="ECO:0000256" key="2">
    <source>
        <dbReference type="ARBA" id="ARBA00022676"/>
    </source>
</evidence>
<evidence type="ECO:0000256" key="14">
    <source>
        <dbReference type="ARBA" id="ARBA00044770"/>
    </source>
</evidence>
<protein>
    <recommendedName>
        <fullName evidence="12">Probable peptidoglycan glycosyltransferase FtsW</fullName>
        <ecNumber evidence="14">2.4.99.28</ecNumber>
    </recommendedName>
    <alternativeName>
        <fullName evidence="13">Cell division protein FtsW</fullName>
    </alternativeName>
    <alternativeName>
        <fullName evidence="10">Cell wall polymerase</fullName>
    </alternativeName>
    <alternativeName>
        <fullName evidence="9">Peptidoglycan polymerase</fullName>
    </alternativeName>
</protein>
<dbReference type="PANTHER" id="PTHR30474:SF2">
    <property type="entry name" value="PEPTIDOGLYCAN GLYCOSYLTRANSFERASE FTSW-RELATED"/>
    <property type="match status" value="1"/>
</dbReference>
<evidence type="ECO:0000256" key="17">
    <source>
        <dbReference type="SAM" id="Phobius"/>
    </source>
</evidence>
<keyword evidence="7 17" id="KW-1133">Transmembrane helix</keyword>
<evidence type="ECO:0000256" key="4">
    <source>
        <dbReference type="ARBA" id="ARBA00022692"/>
    </source>
</evidence>
<evidence type="ECO:0000256" key="6">
    <source>
        <dbReference type="ARBA" id="ARBA00022984"/>
    </source>
</evidence>
<dbReference type="EC" id="2.4.99.28" evidence="14"/>
<evidence type="ECO:0000256" key="15">
    <source>
        <dbReference type="ARBA" id="ARBA00049902"/>
    </source>
</evidence>
<evidence type="ECO:0000256" key="10">
    <source>
        <dbReference type="ARBA" id="ARBA00033270"/>
    </source>
</evidence>
<feature type="transmembrane region" description="Helical" evidence="17">
    <location>
        <begin position="433"/>
        <end position="453"/>
    </location>
</feature>
<feature type="transmembrane region" description="Helical" evidence="17">
    <location>
        <begin position="369"/>
        <end position="392"/>
    </location>
</feature>
<dbReference type="Proteomes" id="UP001228690">
    <property type="component" value="Chromosome"/>
</dbReference>
<feature type="transmembrane region" description="Helical" evidence="17">
    <location>
        <begin position="245"/>
        <end position="262"/>
    </location>
</feature>
<dbReference type="Pfam" id="PF01098">
    <property type="entry name" value="FTSW_RODA_SPOVE"/>
    <property type="match status" value="1"/>
</dbReference>
<keyword evidence="5" id="KW-0133">Cell shape</keyword>
<dbReference type="EMBL" id="CP123443">
    <property type="protein sequence ID" value="WGK68740.1"/>
    <property type="molecule type" value="Genomic_DNA"/>
</dbReference>
<organism evidence="18 19">
    <name type="scientific">Candidatus Haliotispira prima</name>
    <dbReference type="NCBI Taxonomy" id="3034016"/>
    <lineage>
        <taxon>Bacteria</taxon>
        <taxon>Pseudomonadati</taxon>
        <taxon>Spirochaetota</taxon>
        <taxon>Spirochaetia</taxon>
        <taxon>Spirochaetales</taxon>
        <taxon>Spirochaetaceae</taxon>
        <taxon>Candidatus Haliotispira</taxon>
    </lineage>
</organism>
<feature type="transmembrane region" description="Helical" evidence="17">
    <location>
        <begin position="190"/>
        <end position="213"/>
    </location>
</feature>
<keyword evidence="4 17" id="KW-0812">Transmembrane</keyword>
<keyword evidence="6" id="KW-0573">Peptidoglycan synthesis</keyword>
<sequence>MQVDRRESGRELKGRTGKGPELQEAQRYRPSGRPAVGSVSNSAPAPEPDGRPDGVGLRGAQGAQGVRGAHSPRPDLPGRGLWYSLQLVWYELAEEFRADQSYSPFLLLLTLEVLLILSGATFLYSNSTNYMLQRHLMWLSLGFFVSLVMYLVPIRTIVQCIPYFAVLALVLNAMPHIPGLQLANDGSPRWIRLWGLSFQVSETLRLMLVLYFARRISMDLLKHQKWLQEDSGIDRQNFIDYYPKVLWYPLLYLLLTTLLVILQKDYSTTVLLLIVASAMVVLVGSWATLGLTLLVLSFVTVVAMLFLGQTFRINRVNEWIEGSGEQINWVYDALREGSLFGIGLGQGRAKHLIPAEMTDFPLAAVGEEAGFVGIIFVFCLFLLFAIVGFSLARRNRIVFVRYATAGLTGLIFIQALVNFSVSCGILPVTGQPLPFFSVGGSSTLTYMVTLGLINSFNRPSRNLRSGNTLPTGGMSRDNVSAGHRKQQRGRHLYRASVRSPRLQKTAPMATAPKSSENYHRYRVPGAGGEV</sequence>
<feature type="transmembrane region" description="Helical" evidence="17">
    <location>
        <begin position="160"/>
        <end position="178"/>
    </location>
</feature>
<evidence type="ECO:0000256" key="3">
    <source>
        <dbReference type="ARBA" id="ARBA00022679"/>
    </source>
</evidence>
<keyword evidence="19" id="KW-1185">Reference proteome</keyword>
<comment type="subcellular location">
    <subcellularLocation>
        <location evidence="1">Membrane</location>
        <topology evidence="1">Multi-pass membrane protein</topology>
    </subcellularLocation>
</comment>
<feature type="transmembrane region" description="Helical" evidence="17">
    <location>
        <begin position="268"/>
        <end position="286"/>
    </location>
</feature>
<feature type="transmembrane region" description="Helical" evidence="17">
    <location>
        <begin position="399"/>
        <end position="421"/>
    </location>
</feature>
<comment type="similarity">
    <text evidence="11">Belongs to the SEDS family. FtsW subfamily.</text>
</comment>
<dbReference type="RefSeq" id="WP_326926926.1">
    <property type="nucleotide sequence ID" value="NZ_CP123443.1"/>
</dbReference>
<keyword evidence="2" id="KW-0328">Glycosyltransferase</keyword>
<keyword evidence="3" id="KW-0808">Transferase</keyword>
<feature type="transmembrane region" description="Helical" evidence="17">
    <location>
        <begin position="136"/>
        <end position="153"/>
    </location>
</feature>
<feature type="region of interest" description="Disordered" evidence="16">
    <location>
        <begin position="1"/>
        <end position="72"/>
    </location>
</feature>
<evidence type="ECO:0000256" key="12">
    <source>
        <dbReference type="ARBA" id="ARBA00041185"/>
    </source>
</evidence>
<evidence type="ECO:0000256" key="9">
    <source>
        <dbReference type="ARBA" id="ARBA00032370"/>
    </source>
</evidence>
<evidence type="ECO:0000256" key="13">
    <source>
        <dbReference type="ARBA" id="ARBA00041418"/>
    </source>
</evidence>
<gene>
    <name evidence="18" type="ORF">P0082_09655</name>
</gene>
<evidence type="ECO:0000313" key="18">
    <source>
        <dbReference type="EMBL" id="WGK68740.1"/>
    </source>
</evidence>
<dbReference type="PANTHER" id="PTHR30474">
    <property type="entry name" value="CELL CYCLE PROTEIN"/>
    <property type="match status" value="1"/>
</dbReference>
<evidence type="ECO:0000256" key="16">
    <source>
        <dbReference type="SAM" id="MobiDB-lite"/>
    </source>
</evidence>
<accession>A0ABY8MGR5</accession>
<proteinExistence type="inferred from homology"/>
<comment type="catalytic activity">
    <reaction evidence="15">
        <text>[GlcNAc-(1-&gt;4)-Mur2Ac(oyl-L-Ala-gamma-D-Glu-L-Lys-D-Ala-D-Ala)](n)-di-trans,octa-cis-undecaprenyl diphosphate + beta-D-GlcNAc-(1-&gt;4)-Mur2Ac(oyl-L-Ala-gamma-D-Glu-L-Lys-D-Ala-D-Ala)-di-trans,octa-cis-undecaprenyl diphosphate = [GlcNAc-(1-&gt;4)-Mur2Ac(oyl-L-Ala-gamma-D-Glu-L-Lys-D-Ala-D-Ala)](n+1)-di-trans,octa-cis-undecaprenyl diphosphate + di-trans,octa-cis-undecaprenyl diphosphate + H(+)</text>
        <dbReference type="Rhea" id="RHEA:23708"/>
        <dbReference type="Rhea" id="RHEA-COMP:9602"/>
        <dbReference type="Rhea" id="RHEA-COMP:9603"/>
        <dbReference type="ChEBI" id="CHEBI:15378"/>
        <dbReference type="ChEBI" id="CHEBI:58405"/>
        <dbReference type="ChEBI" id="CHEBI:60033"/>
        <dbReference type="ChEBI" id="CHEBI:78435"/>
        <dbReference type="EC" id="2.4.99.28"/>
    </reaction>
</comment>
<reference evidence="18 19" key="1">
    <citation type="submission" date="2023-04" db="EMBL/GenBank/DDBJ databases">
        <title>Spirochaete genome identified in red abalone sample constitutes a novel genus.</title>
        <authorList>
            <person name="Sharma S.P."/>
            <person name="Purcell C.M."/>
            <person name="Hyde J.R."/>
            <person name="Severin A.J."/>
        </authorList>
    </citation>
    <scope>NUCLEOTIDE SEQUENCE [LARGE SCALE GENOMIC DNA]</scope>
    <source>
        <strain evidence="18 19">SP-2023</strain>
    </source>
</reference>